<dbReference type="InterPro" id="IPR006644">
    <property type="entry name" value="Cadg"/>
</dbReference>
<evidence type="ECO:0000256" key="1">
    <source>
        <dbReference type="ARBA" id="ARBA00022729"/>
    </source>
</evidence>
<dbReference type="PANTHER" id="PTHR45739">
    <property type="entry name" value="MATRIX PROTEIN, PUTATIVE-RELATED"/>
    <property type="match status" value="1"/>
</dbReference>
<feature type="domain" description="Dystroglycan-type cadherin-like" evidence="7">
    <location>
        <begin position="2362"/>
        <end position="2454"/>
    </location>
</feature>
<evidence type="ECO:0000256" key="4">
    <source>
        <dbReference type="SAM" id="MobiDB-lite"/>
    </source>
</evidence>
<dbReference type="SUPFAM" id="SSF141072">
    <property type="entry name" value="CalX-like"/>
    <property type="match status" value="1"/>
</dbReference>
<evidence type="ECO:0000313" key="8">
    <source>
        <dbReference type="EMBL" id="AJQ93342.1"/>
    </source>
</evidence>
<evidence type="ECO:0000259" key="7">
    <source>
        <dbReference type="SMART" id="SM00736"/>
    </source>
</evidence>
<evidence type="ECO:0000259" key="6">
    <source>
        <dbReference type="SMART" id="SM00089"/>
    </source>
</evidence>
<dbReference type="EMBL" id="CP007142">
    <property type="protein sequence ID" value="AJQ93342.1"/>
    <property type="molecule type" value="Genomic_DNA"/>
</dbReference>
<feature type="domain" description="PKD/Chitinase" evidence="6">
    <location>
        <begin position="2813"/>
        <end position="2900"/>
    </location>
</feature>
<dbReference type="STRING" id="1445510.YC6258_01294"/>
<dbReference type="FunFam" id="2.60.40.10:FF:002543">
    <property type="match status" value="1"/>
</dbReference>
<dbReference type="GO" id="GO:0005509">
    <property type="term" value="F:calcium ion binding"/>
    <property type="evidence" value="ECO:0007669"/>
    <property type="project" value="InterPro"/>
</dbReference>
<keyword evidence="2" id="KW-0677">Repeat</keyword>
<keyword evidence="9" id="KW-1185">Reference proteome</keyword>
<dbReference type="PANTHER" id="PTHR45739:SF8">
    <property type="entry name" value="FRAS1-RELATED EXTRACELLULAR MATRIX PROTEIN 1"/>
    <property type="match status" value="1"/>
</dbReference>
<organism evidence="8 9">
    <name type="scientific">Gynuella sunshinyii YC6258</name>
    <dbReference type="NCBI Taxonomy" id="1445510"/>
    <lineage>
        <taxon>Bacteria</taxon>
        <taxon>Pseudomonadati</taxon>
        <taxon>Pseudomonadota</taxon>
        <taxon>Gammaproteobacteria</taxon>
        <taxon>Oceanospirillales</taxon>
        <taxon>Saccharospirillaceae</taxon>
        <taxon>Gynuella</taxon>
    </lineage>
</organism>
<gene>
    <name evidence="8" type="ORF">YC6258_01294</name>
</gene>
<dbReference type="InterPro" id="IPR022409">
    <property type="entry name" value="PKD/Chitinase_dom"/>
</dbReference>
<sequence length="3150" mass="316887">MKYKNTSRQFHETNLLTRYRIDDRFVRDRTIRRAAIRYLRLLDQDSVSAAQQSKAVRKLKRSYSKYSWFHKVSKTLTFASFLLFMQGQNAYASTQLADVTSQRLEKDLSHYSQAVPVLPAVNLASETLIVADQQSLGYGADLSLGDKKQLLHIVSARPSSSQADDGFFVSDSHVLTVIDTSVPDWEDIYYAVTVGEILVLDNDGKPLEQILGKLQKMPRVELINIISHGRDGEIALANTHVTAESLQQQASLWQAIGAQMDADAQIQVFGCEVAKTQKGKDFIDALADVTQAEVAGSINPTGDAAQQGDWTLEYFADNRTGQQLNTFNSEQILRYSNILVDTTYNFNSFIQCNGSDWSAPYSASCTTPIGDLTARAFGSSLMVGFYNSNLDVVIDDDGSAGTADKIGAIGGGGVGSAGSPRYVEFRKTDNSLYSAKTVDLAIWTYHTNTGQPPYSDTLTITAYDGSNAQVGSITVDPVYRDDYYYLDFSNPTAGYTRNNGFYSSAPTITASGSFNNIAKVRFKINQNTFYIDDLVLSVGASNNAPTNITLGTSSINQSATGAAAVVGSLTTTDLDGSDTHTYSLVTNGSSGYGSCGATGDDNNSSFQISSANLQTASSLSAGSYNVCVQTNDGTDTYQKTFAITVNDDVAPSGHSVSFDDTTINASEVSSQSFTFASAEVGATYSYTISSSGGGTNVTGSGTLSTATDQITGLSLSGLGDGTLTLSVVVTDSSANAATAVTDTATLDSVAPSGHSVSLDSSTYNATSATSASFTFADGEIGAAYSYTISSSGGGVNVTGSGILSTATDQITGIDLSSLGDGTLTISVVVTDVAGNAATTVTDTATMDTTAPSGHSVSFDDSAINTSEASSQSFTFASGEVGASYSYSISSSGGGTPVTGSGTLSTATDQITGLDLSGLSDGTLTLSVVLTDTAGNAATAVTDTAALDGTAPSGHSVSLDSSTYNSTSATSASFTFASGEVGASYSYSISSSGGGTNVTGSGTLSTATDQITGIDLSGLSDGTLTISVVLTDPAGNAATAVTDTATLDATVPSGHSVSLDSSTYNATSATSASFTFAGGEVGAGYSYSISSSGGGTNVTGSGTLSTATDQITGVDLSGLGDGTLTISVVVTDVAGNAATAVTDTATLDTTAPSGHSISFDDSAYSATEAGSASFTFASGEVGASYSYSISSSGGGTNVTGSGTLSSATDQISGLDLSGLGDGTLTVSVVLTDTAGNAATAVTDTATLDSTVPSGHSVSLDSSTYNSTSASSASFTFASGEIGAAYSYTISSSGGGTNVTGSGTLSTATDQITGIDLSGLGDGTLTISVVVTDTAGNAATAVTDTATMDATAPSGHSVSFDDSAINTSEASSQSFTFASGEVGASYSYSISSSGGGTPVTGSGTLSTATDQITGLDLSGLSDGTLTLSVVLTDTAGNAATAVTDTAALDGTAPSGHSVSLDSSTYNSTSATSASFTFASGEVGASYSYTISSSGGGTNVTGSGILSTATDQITGIDISGLGDGTLTISVIVTDPAGNAATAVTDTATLDATAPSGQSVSLDSSTYNATSATSASFTFAGGEVGAGYSYTISSSGGGTNVTGSGTLSTATDQITGVDLSGLGDGTLTISVVVTDVAGNAATAVTDTATLDTTAPSGHSVSFDDSAINTSEASSQSFTFASGEVGASYSYSISSSGGGTPVTGSGTLATATDQITGLDLSGLSNGTLTLSVVLTDTAGNAATAVTDTAALDGTAPSGHSVSLDNSSYNATTATSASFTFASGEVGASYSYSISSSGGGTPVTGSGTLATATDQITGIDLSGLSDGTLTISVIVTDPAGNAATAVTDTATLDATAPSGQSVTLDSSTYNATSASSASFTFAGGEVGAGYSYTISSSGGGTNVTGSGTLSSAIDQINSIDLSGLNDGTLTISVIVTDVAGNAATAVTDTATLDTTAPSGHSVSFDDSTIGSADASSQSFTFAGGEVGASYSYSISSSGGGTPVTGSGTLTTATDQITGIDLSGLSDGTVTLSVIVTDTAGNAATAVTNTATLDTAAPSGHSVSLDNSTYNTTDAASASFTFAGGEVGASYSYSISSSGGGTAVTGSGTLSTATDQITGIDLTGLSDGTLTLSVVVTDPAGNAATAVTDTAILDAATPSGYSISVGDTVLNASEATDLSFTFAGAEVGATYNYSISSSGGGTLVTGSGTLSSATQLIDSIDVSGLSDGTLTISVTLTDTSGNTGAAVTATAELDRTAPTVATNSGLTLKTGYTKTISASLLSATDAVSSSLTFTVTSVPTNGSLKRSGNVLANSDTFTQADLDAGLISYTHDGGSSTSDSFGFSVMDAAGNSLTGQSFSLTVSNTNAAPTITGSPETSVAEDSAYSFIPTTSDSDGDTLTFSISNQPLWTDFDSATGALTGTPVNGDVGSYSNIVISVSDGTASVSLAAFSITVSNVNDAPVITGTPGTTAEIGVTYSFTPTASDVDIGDTLTFSISNQPSWASFDTSTGALTGTPASGDEGDYAGIVISVSDGTASTSLPPFDITVVVATDTDGDNVPDYQEVIDGTDPNDPEDYLDTTDPVISAPDDVVFDSTGLYTVISLTQLLGLDSDADTSTIDAALAALVSDNIDGDGCCEPNVVGMVNNAVLLPPGLNYVTWQATDHKGNTGSVDQIVRIRPLVSFAKDKTVVEGAPTRFKVLLNGAAPDYPFSVPVIIDTANSTADSSDHDLSDNLVIFTSDEISKVIAFNINTDSTFEGTEILTLKLDDQTSDSDDLSGGYDPDNIDIYDINSGVKNTMTFFLVEGNIAPEVTLNLQQNGSSTILVTPDGGNATMTATVVDPNTGDTFTYSWSASASSLVDIEDDINEATFEFDPSVLKAGRYRLQLTVTDSEGASDTARLYFQVVAALPTLIGSTDSDGDGTDDATEGTGDSDDDGIPDYLDNIVATNVLPEQARVTDSFLLECDPGVLCRLGQFAMMSEGGGARLSEDDLSNQSDLKVDKDYDFKGGIFDFEIQDLPTLGQTVRIVLPLTEAIPENAVYRKYQNGEWSNFVEDANNEIHSAPGRLGYCPPPGDDSWVSGMQVGYYCVQLTIEDGGANDADGLVNAVVEDPGAIGVRASSAIQGNGWSGTAGVGLLALLGALLMGVRRNPKTPADKQ</sequence>
<dbReference type="HOGENOM" id="CLU_225822_0_0_6"/>
<protein>
    <recommendedName>
        <fullName evidence="10">DUF4347 domain-containing protein</fullName>
    </recommendedName>
</protein>
<dbReference type="Proteomes" id="UP000032266">
    <property type="component" value="Chromosome"/>
</dbReference>
<evidence type="ECO:0000256" key="3">
    <source>
        <dbReference type="ARBA" id="ARBA00023180"/>
    </source>
</evidence>
<dbReference type="GO" id="GO:0009653">
    <property type="term" value="P:anatomical structure morphogenesis"/>
    <property type="evidence" value="ECO:0007669"/>
    <property type="project" value="TreeGrafter"/>
</dbReference>
<dbReference type="InterPro" id="IPR039005">
    <property type="entry name" value="CSPG_rpt"/>
</dbReference>
<dbReference type="KEGG" id="gsn:YC6258_01294"/>
<dbReference type="NCBIfam" id="NF041766">
    <property type="entry name" value="choice_anch_U"/>
    <property type="match status" value="1"/>
</dbReference>
<feature type="region of interest" description="Disordered" evidence="4">
    <location>
        <begin position="2906"/>
        <end position="2930"/>
    </location>
</feature>
<dbReference type="SUPFAM" id="SSF49313">
    <property type="entry name" value="Cadherin-like"/>
    <property type="match status" value="2"/>
</dbReference>
<dbReference type="Pfam" id="PF16184">
    <property type="entry name" value="Cadherin_3"/>
    <property type="match status" value="1"/>
</dbReference>
<dbReference type="GO" id="GO:0016020">
    <property type="term" value="C:membrane"/>
    <property type="evidence" value="ECO:0007669"/>
    <property type="project" value="InterPro"/>
</dbReference>
<feature type="domain" description="Dystroglycan-type cadherin-like" evidence="7">
    <location>
        <begin position="2455"/>
        <end position="2547"/>
    </location>
</feature>
<keyword evidence="5" id="KW-1133">Transmembrane helix</keyword>
<dbReference type="Pfam" id="PF05345">
    <property type="entry name" value="He_PIG"/>
    <property type="match status" value="2"/>
</dbReference>
<dbReference type="Gene3D" id="2.60.40.10">
    <property type="entry name" value="Immunoglobulins"/>
    <property type="match status" value="5"/>
</dbReference>
<keyword evidence="5" id="KW-0472">Membrane</keyword>
<name>A0A0C5VFL1_9GAMM</name>
<dbReference type="InterPro" id="IPR053784">
    <property type="entry name" value="Choice_anch_U_dom"/>
</dbReference>
<feature type="transmembrane region" description="Helical" evidence="5">
    <location>
        <begin position="3119"/>
        <end position="3139"/>
    </location>
</feature>
<dbReference type="SMART" id="SM00736">
    <property type="entry name" value="CADG"/>
    <property type="match status" value="2"/>
</dbReference>
<dbReference type="InterPro" id="IPR025592">
    <property type="entry name" value="DUF4347"/>
</dbReference>
<dbReference type="RefSeq" id="WP_044616168.1">
    <property type="nucleotide sequence ID" value="NZ_CP007142.1"/>
</dbReference>
<dbReference type="InterPro" id="IPR013783">
    <property type="entry name" value="Ig-like_fold"/>
</dbReference>
<evidence type="ECO:0000256" key="5">
    <source>
        <dbReference type="SAM" id="Phobius"/>
    </source>
</evidence>
<evidence type="ECO:0000313" key="9">
    <source>
        <dbReference type="Proteomes" id="UP000032266"/>
    </source>
</evidence>
<feature type="domain" description="PKD/Chitinase" evidence="6">
    <location>
        <begin position="2070"/>
        <end position="2148"/>
    </location>
</feature>
<dbReference type="InterPro" id="IPR015919">
    <property type="entry name" value="Cadherin-like_sf"/>
</dbReference>
<proteinExistence type="predicted"/>
<dbReference type="PROSITE" id="PS51854">
    <property type="entry name" value="CSPG"/>
    <property type="match status" value="1"/>
</dbReference>
<dbReference type="InterPro" id="IPR038081">
    <property type="entry name" value="CalX-like_sf"/>
</dbReference>
<evidence type="ECO:0008006" key="10">
    <source>
        <dbReference type="Google" id="ProtNLM"/>
    </source>
</evidence>
<keyword evidence="5" id="KW-0812">Transmembrane</keyword>
<evidence type="ECO:0000256" key="2">
    <source>
        <dbReference type="ARBA" id="ARBA00022737"/>
    </source>
</evidence>
<dbReference type="InterPro" id="IPR051561">
    <property type="entry name" value="FRAS1_ECM"/>
</dbReference>
<feature type="compositionally biased region" description="Acidic residues" evidence="4">
    <location>
        <begin position="2910"/>
        <end position="2930"/>
    </location>
</feature>
<accession>A0A0C5VFL1</accession>
<reference evidence="8 9" key="1">
    <citation type="submission" date="2014-01" db="EMBL/GenBank/DDBJ databases">
        <title>Full genme sequencing of cellulolytic bacterium Gynuella sunshinyii YC6258T gen. nov., sp. nov.</title>
        <authorList>
            <person name="Khan H."/>
            <person name="Chung E.J."/>
            <person name="Chung Y.R."/>
        </authorList>
    </citation>
    <scope>NUCLEOTIDE SEQUENCE [LARGE SCALE GENOMIC DNA]</scope>
    <source>
        <strain evidence="8 9">YC6258</strain>
    </source>
</reference>
<dbReference type="Pfam" id="PF14252">
    <property type="entry name" value="DUF4347"/>
    <property type="match status" value="1"/>
</dbReference>
<keyword evidence="3" id="KW-0325">Glycoprotein</keyword>
<dbReference type="OrthoDB" id="6089850at2"/>
<keyword evidence="1" id="KW-0732">Signal</keyword>
<dbReference type="SMART" id="SM00089">
    <property type="entry name" value="PKD"/>
    <property type="match status" value="2"/>
</dbReference>